<feature type="transmembrane region" description="Helical" evidence="1">
    <location>
        <begin position="140"/>
        <end position="160"/>
    </location>
</feature>
<accession>A0A8B6EAK1</accession>
<protein>
    <recommendedName>
        <fullName evidence="2">Ig-like domain-containing protein</fullName>
    </recommendedName>
</protein>
<organism evidence="3 4">
    <name type="scientific">Mytilus galloprovincialis</name>
    <name type="common">Mediterranean mussel</name>
    <dbReference type="NCBI Taxonomy" id="29158"/>
    <lineage>
        <taxon>Eukaryota</taxon>
        <taxon>Metazoa</taxon>
        <taxon>Spiralia</taxon>
        <taxon>Lophotrochozoa</taxon>
        <taxon>Mollusca</taxon>
        <taxon>Bivalvia</taxon>
        <taxon>Autobranchia</taxon>
        <taxon>Pteriomorphia</taxon>
        <taxon>Mytilida</taxon>
        <taxon>Mytiloidea</taxon>
        <taxon>Mytilidae</taxon>
        <taxon>Mytilinae</taxon>
        <taxon>Mytilus</taxon>
    </lineage>
</organism>
<comment type="caution">
    <text evidence="3">The sequence shown here is derived from an EMBL/GenBank/DDBJ whole genome shotgun (WGS) entry which is preliminary data.</text>
</comment>
<evidence type="ECO:0000259" key="2">
    <source>
        <dbReference type="PROSITE" id="PS50835"/>
    </source>
</evidence>
<dbReference type="AlphaFoldDB" id="A0A8B6EAK1"/>
<name>A0A8B6EAK1_MYTGA</name>
<dbReference type="CDD" id="cd00096">
    <property type="entry name" value="Ig"/>
    <property type="match status" value="1"/>
</dbReference>
<dbReference type="EMBL" id="UYJE01004768">
    <property type="protein sequence ID" value="VDI31225.1"/>
    <property type="molecule type" value="Genomic_DNA"/>
</dbReference>
<evidence type="ECO:0000313" key="3">
    <source>
        <dbReference type="EMBL" id="VDI31225.1"/>
    </source>
</evidence>
<proteinExistence type="predicted"/>
<keyword evidence="1" id="KW-0812">Transmembrane</keyword>
<gene>
    <name evidence="3" type="ORF">MGAL_10B030060</name>
</gene>
<dbReference type="SMART" id="SM00409">
    <property type="entry name" value="IG"/>
    <property type="match status" value="1"/>
</dbReference>
<evidence type="ECO:0000256" key="1">
    <source>
        <dbReference type="SAM" id="Phobius"/>
    </source>
</evidence>
<sequence>MRHEHELDHEGRCDTSTNWNTRWGYVKSMNQYMRPPVVDVASTRYSVKPGDDITMSCFVMSIPPHTNVYWVKNSSGSNVVLNHGTTGTIGMTVHNPSLTLKPAFPIDSGLYSCFALNVIGTGASRTVSLTGSHHALITKILAPILSTMFAALGAAFLKLYGI</sequence>
<dbReference type="Gene3D" id="2.60.40.10">
    <property type="entry name" value="Immunoglobulins"/>
    <property type="match status" value="1"/>
</dbReference>
<feature type="domain" description="Ig-like" evidence="2">
    <location>
        <begin position="35"/>
        <end position="130"/>
    </location>
</feature>
<keyword evidence="4" id="KW-1185">Reference proteome</keyword>
<dbReference type="InterPro" id="IPR007110">
    <property type="entry name" value="Ig-like_dom"/>
</dbReference>
<dbReference type="Proteomes" id="UP000596742">
    <property type="component" value="Unassembled WGS sequence"/>
</dbReference>
<dbReference type="SMART" id="SM00408">
    <property type="entry name" value="IGc2"/>
    <property type="match status" value="1"/>
</dbReference>
<evidence type="ECO:0000313" key="4">
    <source>
        <dbReference type="Proteomes" id="UP000596742"/>
    </source>
</evidence>
<keyword evidence="1" id="KW-1133">Transmembrane helix</keyword>
<dbReference type="InterPro" id="IPR003598">
    <property type="entry name" value="Ig_sub2"/>
</dbReference>
<reference evidence="3" key="1">
    <citation type="submission" date="2018-11" db="EMBL/GenBank/DDBJ databases">
        <authorList>
            <person name="Alioto T."/>
            <person name="Alioto T."/>
        </authorList>
    </citation>
    <scope>NUCLEOTIDE SEQUENCE</scope>
</reference>
<dbReference type="OrthoDB" id="6150053at2759"/>
<dbReference type="InterPro" id="IPR013783">
    <property type="entry name" value="Ig-like_fold"/>
</dbReference>
<dbReference type="InterPro" id="IPR003599">
    <property type="entry name" value="Ig_sub"/>
</dbReference>
<dbReference type="Pfam" id="PF13927">
    <property type="entry name" value="Ig_3"/>
    <property type="match status" value="1"/>
</dbReference>
<keyword evidence="1" id="KW-0472">Membrane</keyword>
<feature type="non-terminal residue" evidence="3">
    <location>
        <position position="1"/>
    </location>
</feature>
<dbReference type="InterPro" id="IPR036179">
    <property type="entry name" value="Ig-like_dom_sf"/>
</dbReference>
<dbReference type="SUPFAM" id="SSF48726">
    <property type="entry name" value="Immunoglobulin"/>
    <property type="match status" value="1"/>
</dbReference>
<dbReference type="PROSITE" id="PS50835">
    <property type="entry name" value="IG_LIKE"/>
    <property type="match status" value="1"/>
</dbReference>